<gene>
    <name evidence="2" type="ORF">TRICI_001320</name>
</gene>
<dbReference type="GO" id="GO:0016279">
    <property type="term" value="F:protein-lysine N-methyltransferase activity"/>
    <property type="evidence" value="ECO:0007669"/>
    <property type="project" value="TreeGrafter"/>
</dbReference>
<dbReference type="CDD" id="cd10527">
    <property type="entry name" value="SET_LSMT"/>
    <property type="match status" value="1"/>
</dbReference>
<name>A0A642VA59_9ASCO</name>
<dbReference type="Pfam" id="PF00856">
    <property type="entry name" value="SET"/>
    <property type="match status" value="1"/>
</dbReference>
<proteinExistence type="predicted"/>
<dbReference type="InterPro" id="IPR050600">
    <property type="entry name" value="SETD3_SETD6_MTase"/>
</dbReference>
<protein>
    <recommendedName>
        <fullName evidence="1">SET domain-containing protein</fullName>
    </recommendedName>
</protein>
<sequence length="461" mass="52228">MTTGNWIEKSSIELKGCQAAKVEHGQGLVATGANAANEVLVKVPKEMLVNEKLVVEYAEDKPLLKTLLHTNDKGDSTDEIELSPRKIIARFLLYQILAIRRGTPDETFAGWVQSMPPGREIGLPFTWEDHDIQTLENTSIFEATVAKKHVLAVQYKGLFSGETLREKVKDYVSNGPLAKELKEVDFEVTFNDWILVEEWIASRAVAYPDEDKQEISLAMVPVVDLCNHKNTANALYRVAEDGSGGIELVAVKDVEKGAEITINYGPHTGSSEFLFNYGFIPSDHTTAKKASFFYGLYDVEFRKCIDPGFEPKAVDNPEELPEEEQTYQILVAFYDRKQSRITFSQEEEDGHASWSDEFIVMYCCGDEVSLVRNEETGYFELHFRDQELDLENIDECIKSRDEKFYNEVVRSRGNAIVNRMLAKFFIGEPPSDVKPEHHKLFSLEQRLLKAVQDNCQSNLSA</sequence>
<comment type="caution">
    <text evidence="2">The sequence shown here is derived from an EMBL/GenBank/DDBJ whole genome shotgun (WGS) entry which is preliminary data.</text>
</comment>
<dbReference type="OrthoDB" id="4089661at2759"/>
<dbReference type="Proteomes" id="UP000761534">
    <property type="component" value="Unassembled WGS sequence"/>
</dbReference>
<evidence type="ECO:0000313" key="3">
    <source>
        <dbReference type="Proteomes" id="UP000761534"/>
    </source>
</evidence>
<evidence type="ECO:0000313" key="2">
    <source>
        <dbReference type="EMBL" id="KAA8916457.1"/>
    </source>
</evidence>
<dbReference type="AlphaFoldDB" id="A0A642VA59"/>
<accession>A0A642VA59</accession>
<dbReference type="PROSITE" id="PS50280">
    <property type="entry name" value="SET"/>
    <property type="match status" value="1"/>
</dbReference>
<keyword evidence="3" id="KW-1185">Reference proteome</keyword>
<dbReference type="PANTHER" id="PTHR13271">
    <property type="entry name" value="UNCHARACTERIZED PUTATIVE METHYLTRANSFERASE"/>
    <property type="match status" value="1"/>
</dbReference>
<dbReference type="Gene3D" id="3.90.1410.10">
    <property type="entry name" value="set domain protein methyltransferase, domain 1"/>
    <property type="match status" value="1"/>
</dbReference>
<dbReference type="EMBL" id="SWFS01000097">
    <property type="protein sequence ID" value="KAA8916457.1"/>
    <property type="molecule type" value="Genomic_DNA"/>
</dbReference>
<feature type="domain" description="SET" evidence="1">
    <location>
        <begin position="10"/>
        <end position="265"/>
    </location>
</feature>
<reference evidence="2" key="1">
    <citation type="journal article" date="2019" name="G3 (Bethesda)">
        <title>Genome Assemblies of Two Rare Opportunistic Yeast Pathogens: Diutina rugosa (syn. Candida rugosa) and Trichomonascus ciferrii (syn. Candida ciferrii).</title>
        <authorList>
            <person name="Mixao V."/>
            <person name="Saus E."/>
            <person name="Hansen A.P."/>
            <person name="Lass-Florl C."/>
            <person name="Gabaldon T."/>
        </authorList>
    </citation>
    <scope>NUCLEOTIDE SEQUENCE</scope>
    <source>
        <strain evidence="2">CBS 4856</strain>
    </source>
</reference>
<organism evidence="2 3">
    <name type="scientific">Trichomonascus ciferrii</name>
    <dbReference type="NCBI Taxonomy" id="44093"/>
    <lineage>
        <taxon>Eukaryota</taxon>
        <taxon>Fungi</taxon>
        <taxon>Dikarya</taxon>
        <taxon>Ascomycota</taxon>
        <taxon>Saccharomycotina</taxon>
        <taxon>Dipodascomycetes</taxon>
        <taxon>Dipodascales</taxon>
        <taxon>Trichomonascaceae</taxon>
        <taxon>Trichomonascus</taxon>
        <taxon>Trichomonascus ciferrii complex</taxon>
    </lineage>
</organism>
<evidence type="ECO:0000259" key="1">
    <source>
        <dbReference type="PROSITE" id="PS50280"/>
    </source>
</evidence>
<dbReference type="InterPro" id="IPR001214">
    <property type="entry name" value="SET_dom"/>
</dbReference>
<dbReference type="InterPro" id="IPR046341">
    <property type="entry name" value="SET_dom_sf"/>
</dbReference>
<dbReference type="SUPFAM" id="SSF82199">
    <property type="entry name" value="SET domain"/>
    <property type="match status" value="1"/>
</dbReference>
<dbReference type="VEuPathDB" id="FungiDB:TRICI_001320"/>